<dbReference type="Gene3D" id="1.20.1640.10">
    <property type="entry name" value="Multidrug efflux transporter AcrB transmembrane domain"/>
    <property type="match status" value="2"/>
</dbReference>
<evidence type="ECO:0000256" key="2">
    <source>
        <dbReference type="ARBA" id="ARBA00005585"/>
    </source>
</evidence>
<keyword evidence="3 7" id="KW-0812">Transmembrane</keyword>
<feature type="transmembrane region" description="Helical" evidence="7">
    <location>
        <begin position="680"/>
        <end position="703"/>
    </location>
</feature>
<feature type="transmembrane region" description="Helical" evidence="7">
    <location>
        <begin position="709"/>
        <end position="730"/>
    </location>
</feature>
<sequence length="878" mass="99795">MTAQATKSVAATPGFVRLLNFLFRKLGLFVADHDKLVLAGTLLFTLLCSAKIPFTPQQDDIRTGYTPHGSRSREEIAVYNEYFAANRDPIMVFAFAVAKDGGSMARVEHMRETIKQLDYAATNVTHRGESFYTLCTEFCQINEPIRQFYNGLAMKVNSSVLDEPITLTFPIMDVLGKDLDLSPNFFGVETNDTDHSVKFLKVVGFQYRANLPENWDKYDLQDYERRVTAYFLKEMRSELLNIYAFSLTYTSDEIVRTGLTIFPFLAVGFIIMSSFSVVTVFYSSMQMGQWSNYKIIEAVFGCICPLLATSSALGFLFWCGFRFGTILCVTPFLVLAIGVDDAYLMMHSWMRVSVDDPTMTKRERVAHMLVDVGPSVAITSLTNFLAFLVGIYTPTPEIQLFCMGNSAAILFDFIYQITMYAASLSITGDLQMREASKTNRDPQWMTMKKEMFSDVLDEYSQWLSSKFTSILLLIVLCFYWVISAFAASQIRVNLSADKLVLHDSPLIEMNHLREHYVLVNYTMASIFVQNPGNLNDPNRIHQLNSLVERFEAYPECLGANFSHYFVRDYKFFQEMVEHEEEESFGAEAAENRSDAFSKTAMQPFFSWPEFKHWNGFVKFDENGTITRIWVTVSYHGQLMGDNIFRKTLLERWRHTADTFPDLNVSVFDDYAPFLDQLDSMLPATISTSICTLLCMMLVCFLFMYNLFTVIVATISIISICIGVFGMLSCWGVDLDPISMATTIMSIGFSVDFPAHITFHYFREGLEDPDSTPAKRVARSLAAILFPLLQCGLSTILFVLCLLFVRSYMSEVFVKTMVLVVTLGLIHGLVLVPAFLCALTSIYDTFFKHTFWGSQSSITEWFSRKDSRPSNSETPSTRS</sequence>
<accession>A0ABR1DB91</accession>
<dbReference type="InterPro" id="IPR001036">
    <property type="entry name" value="Acrflvin-R"/>
</dbReference>
<dbReference type="InterPro" id="IPR048634">
    <property type="entry name" value="SecD_SecF_C"/>
</dbReference>
<evidence type="ECO:0000259" key="8">
    <source>
        <dbReference type="PROSITE" id="PS50156"/>
    </source>
</evidence>
<proteinExistence type="inferred from homology"/>
<keyword evidence="10" id="KW-1185">Reference proteome</keyword>
<keyword evidence="6" id="KW-0325">Glycoprotein</keyword>
<feature type="transmembrane region" description="Helical" evidence="7">
    <location>
        <begin position="816"/>
        <end position="842"/>
    </location>
</feature>
<evidence type="ECO:0000256" key="5">
    <source>
        <dbReference type="ARBA" id="ARBA00023136"/>
    </source>
</evidence>
<evidence type="ECO:0000256" key="6">
    <source>
        <dbReference type="ARBA" id="ARBA00023180"/>
    </source>
</evidence>
<dbReference type="InterPro" id="IPR000731">
    <property type="entry name" value="SSD"/>
</dbReference>
<dbReference type="PANTHER" id="PTHR10796:SF95">
    <property type="entry name" value="SSD DOMAIN-CONTAINING PROTEIN"/>
    <property type="match status" value="1"/>
</dbReference>
<organism evidence="9 10">
    <name type="scientific">Necator americanus</name>
    <name type="common">Human hookworm</name>
    <dbReference type="NCBI Taxonomy" id="51031"/>
    <lineage>
        <taxon>Eukaryota</taxon>
        <taxon>Metazoa</taxon>
        <taxon>Ecdysozoa</taxon>
        <taxon>Nematoda</taxon>
        <taxon>Chromadorea</taxon>
        <taxon>Rhabditida</taxon>
        <taxon>Rhabditina</taxon>
        <taxon>Rhabditomorpha</taxon>
        <taxon>Strongyloidea</taxon>
        <taxon>Ancylostomatidae</taxon>
        <taxon>Bunostominae</taxon>
        <taxon>Necator</taxon>
    </lineage>
</organism>
<feature type="transmembrane region" description="Helical" evidence="7">
    <location>
        <begin position="295"/>
        <end position="317"/>
    </location>
</feature>
<reference evidence="9 10" key="1">
    <citation type="submission" date="2023-08" db="EMBL/GenBank/DDBJ databases">
        <title>A Necator americanus chromosomal reference genome.</title>
        <authorList>
            <person name="Ilik V."/>
            <person name="Petrzelkova K.J."/>
            <person name="Pardy F."/>
            <person name="Fuh T."/>
            <person name="Niatou-Singa F.S."/>
            <person name="Gouil Q."/>
            <person name="Baker L."/>
            <person name="Ritchie M.E."/>
            <person name="Jex A.R."/>
            <person name="Gazzola D."/>
            <person name="Li H."/>
            <person name="Toshio Fujiwara R."/>
            <person name="Zhan B."/>
            <person name="Aroian R.V."/>
            <person name="Pafco B."/>
            <person name="Schwarz E.M."/>
        </authorList>
    </citation>
    <scope>NUCLEOTIDE SEQUENCE [LARGE SCALE GENOMIC DNA]</scope>
    <source>
        <strain evidence="9 10">Aroian</strain>
        <tissue evidence="9">Whole animal</tissue>
    </source>
</reference>
<dbReference type="Proteomes" id="UP001303046">
    <property type="component" value="Unassembled WGS sequence"/>
</dbReference>
<protein>
    <recommendedName>
        <fullName evidence="8">SSD domain-containing protein</fullName>
    </recommendedName>
</protein>
<dbReference type="PRINTS" id="PR00702">
    <property type="entry name" value="ACRIFLAVINRP"/>
</dbReference>
<dbReference type="SUPFAM" id="SSF82866">
    <property type="entry name" value="Multidrug efflux transporter AcrB transmembrane domain"/>
    <property type="match status" value="2"/>
</dbReference>
<dbReference type="InterPro" id="IPR051697">
    <property type="entry name" value="Patched_domain-protein"/>
</dbReference>
<feature type="transmembrane region" description="Helical" evidence="7">
    <location>
        <begin position="467"/>
        <end position="488"/>
    </location>
</feature>
<evidence type="ECO:0000313" key="10">
    <source>
        <dbReference type="Proteomes" id="UP001303046"/>
    </source>
</evidence>
<keyword evidence="5 7" id="KW-0472">Membrane</keyword>
<comment type="subcellular location">
    <subcellularLocation>
        <location evidence="1">Membrane</location>
        <topology evidence="1">Multi-pass membrane protein</topology>
    </subcellularLocation>
</comment>
<feature type="transmembrane region" description="Helical" evidence="7">
    <location>
        <begin position="781"/>
        <end position="804"/>
    </location>
</feature>
<comment type="similarity">
    <text evidence="2">Belongs to the patched family.</text>
</comment>
<dbReference type="PANTHER" id="PTHR10796">
    <property type="entry name" value="PATCHED-RELATED"/>
    <property type="match status" value="1"/>
</dbReference>
<feature type="transmembrane region" description="Helical" evidence="7">
    <location>
        <begin position="261"/>
        <end position="283"/>
    </location>
</feature>
<evidence type="ECO:0000256" key="4">
    <source>
        <dbReference type="ARBA" id="ARBA00022989"/>
    </source>
</evidence>
<dbReference type="Pfam" id="PF02460">
    <property type="entry name" value="Patched"/>
    <property type="match status" value="1"/>
</dbReference>
<comment type="caution">
    <text evidence="9">The sequence shown here is derived from an EMBL/GenBank/DDBJ whole genome shotgun (WGS) entry which is preliminary data.</text>
</comment>
<dbReference type="EMBL" id="JAVFWL010000004">
    <property type="protein sequence ID" value="KAK6746726.1"/>
    <property type="molecule type" value="Genomic_DNA"/>
</dbReference>
<dbReference type="Pfam" id="PF02355">
    <property type="entry name" value="SecD_SecF_C"/>
    <property type="match status" value="1"/>
</dbReference>
<feature type="transmembrane region" description="Helical" evidence="7">
    <location>
        <begin position="323"/>
        <end position="344"/>
    </location>
</feature>
<feature type="domain" description="SSD" evidence="8">
    <location>
        <begin position="268"/>
        <end position="426"/>
    </location>
</feature>
<name>A0ABR1DB91_NECAM</name>
<evidence type="ECO:0000256" key="1">
    <source>
        <dbReference type="ARBA" id="ARBA00004141"/>
    </source>
</evidence>
<dbReference type="PROSITE" id="PS50156">
    <property type="entry name" value="SSD"/>
    <property type="match status" value="1"/>
</dbReference>
<evidence type="ECO:0000313" key="9">
    <source>
        <dbReference type="EMBL" id="KAK6746726.1"/>
    </source>
</evidence>
<gene>
    <name evidence="9" type="primary">Necator_chrIV.g13453</name>
    <name evidence="9" type="ORF">RB195_000162</name>
</gene>
<dbReference type="InterPro" id="IPR003392">
    <property type="entry name" value="PTHD_SSD"/>
</dbReference>
<keyword evidence="4 7" id="KW-1133">Transmembrane helix</keyword>
<feature type="transmembrane region" description="Helical" evidence="7">
    <location>
        <begin position="365"/>
        <end position="391"/>
    </location>
</feature>
<evidence type="ECO:0000256" key="3">
    <source>
        <dbReference type="ARBA" id="ARBA00022692"/>
    </source>
</evidence>
<evidence type="ECO:0000256" key="7">
    <source>
        <dbReference type="SAM" id="Phobius"/>
    </source>
</evidence>